<dbReference type="PANTHER" id="PTHR19282">
    <property type="entry name" value="TETRASPANIN"/>
    <property type="match status" value="1"/>
</dbReference>
<protein>
    <submittedName>
        <fullName evidence="7">23 kDa integral membrane tetraspanin-8-like</fullName>
    </submittedName>
</protein>
<feature type="transmembrane region" description="Helical" evidence="6">
    <location>
        <begin position="7"/>
        <end position="29"/>
    </location>
</feature>
<comment type="similarity">
    <text evidence="2">Belongs to the tetraspanin (TM4SF) family.</text>
</comment>
<evidence type="ECO:0000256" key="3">
    <source>
        <dbReference type="ARBA" id="ARBA00022692"/>
    </source>
</evidence>
<comment type="caution">
    <text evidence="7">The sequence shown here is derived from an EMBL/GenBank/DDBJ whole genome shotgun (WGS) entry which is preliminary data.</text>
</comment>
<evidence type="ECO:0000256" key="4">
    <source>
        <dbReference type="ARBA" id="ARBA00022989"/>
    </source>
</evidence>
<evidence type="ECO:0000256" key="5">
    <source>
        <dbReference type="ARBA" id="ARBA00023136"/>
    </source>
</evidence>
<keyword evidence="8" id="KW-1185">Reference proteome</keyword>
<proteinExistence type="inferred from homology"/>
<reference evidence="7 8" key="1">
    <citation type="journal article" date="2021" name="Sci. Rep.">
        <title>Chromosome anchoring in Senegalese sole (Solea senegalensis) reveals sex-associated markers and genome rearrangements in flatfish.</title>
        <authorList>
            <person name="Guerrero-Cozar I."/>
            <person name="Gomez-Garrido J."/>
            <person name="Berbel C."/>
            <person name="Martinez-Blanch J.F."/>
            <person name="Alioto T."/>
            <person name="Claros M.G."/>
            <person name="Gagnaire P.A."/>
            <person name="Manchado M."/>
        </authorList>
    </citation>
    <scope>NUCLEOTIDE SEQUENCE [LARGE SCALE GENOMIC DNA]</scope>
    <source>
        <strain evidence="7">Sse05_10M</strain>
    </source>
</reference>
<accession>A0AAV6QUI6</accession>
<evidence type="ECO:0000313" key="7">
    <source>
        <dbReference type="EMBL" id="KAG7496808.1"/>
    </source>
</evidence>
<comment type="subcellular location">
    <subcellularLocation>
        <location evidence="1">Membrane</location>
        <topology evidence="1">Multi-pass membrane protein</topology>
    </subcellularLocation>
</comment>
<evidence type="ECO:0000256" key="1">
    <source>
        <dbReference type="ARBA" id="ARBA00004141"/>
    </source>
</evidence>
<feature type="transmembrane region" description="Helical" evidence="6">
    <location>
        <begin position="79"/>
        <end position="100"/>
    </location>
</feature>
<dbReference type="PIRSF" id="PIRSF002419">
    <property type="entry name" value="Tetraspanin"/>
    <property type="match status" value="1"/>
</dbReference>
<keyword evidence="4 6" id="KW-1133">Transmembrane helix</keyword>
<gene>
    <name evidence="7" type="ORF">JOB18_025307</name>
</gene>
<keyword evidence="3 6" id="KW-0812">Transmembrane</keyword>
<dbReference type="InterPro" id="IPR018499">
    <property type="entry name" value="Tetraspanin/Peripherin"/>
</dbReference>
<dbReference type="GO" id="GO:0005886">
    <property type="term" value="C:plasma membrane"/>
    <property type="evidence" value="ECO:0007669"/>
    <property type="project" value="TreeGrafter"/>
</dbReference>
<feature type="transmembrane region" description="Helical" evidence="6">
    <location>
        <begin position="203"/>
        <end position="230"/>
    </location>
</feature>
<keyword evidence="5 6" id="KW-0472">Membrane</keyword>
<evidence type="ECO:0000256" key="6">
    <source>
        <dbReference type="SAM" id="Phobius"/>
    </source>
</evidence>
<dbReference type="PANTHER" id="PTHR19282:SF456">
    <property type="entry name" value="CD63 MOLECULE"/>
    <property type="match status" value="1"/>
</dbReference>
<name>A0AAV6QUI6_SOLSE</name>
<dbReference type="Proteomes" id="UP000693946">
    <property type="component" value="Linkage Group LG3"/>
</dbReference>
<dbReference type="AlphaFoldDB" id="A0AAV6QUI6"/>
<dbReference type="Pfam" id="PF00335">
    <property type="entry name" value="Tetraspanin"/>
    <property type="match status" value="1"/>
</dbReference>
<sequence length="249" mass="26761">MGKINGCLKCLFIFFNVVFAIVGCVLVYGTVKATAYSAQMSAFGSPGLGWAWVFAIGVLGISCLGIYAACSEKPLALKIFAGFMGVGMLITMIFGIIMVVTRNRIREQFNSASAELTNVFMDNPDLKRTLDALQESAQCCGVVSASDWGSDIPASCECKSSYGNDRFTPFSSGKCKARPQGTTGPAQIYEESCSVFFMSIINLLFNILMGFFFACAVTALLGLLISLLMIHQVRRHDNAGAASIAMKGY</sequence>
<dbReference type="GO" id="GO:1900746">
    <property type="term" value="P:regulation of vascular endothelial growth factor signaling pathway"/>
    <property type="evidence" value="ECO:0007669"/>
    <property type="project" value="TreeGrafter"/>
</dbReference>
<feature type="transmembrane region" description="Helical" evidence="6">
    <location>
        <begin position="49"/>
        <end position="67"/>
    </location>
</feature>
<dbReference type="InterPro" id="IPR000301">
    <property type="entry name" value="Tetraspanin_animals"/>
</dbReference>
<dbReference type="EMBL" id="JAGKHQ010000015">
    <property type="protein sequence ID" value="KAG7496808.1"/>
    <property type="molecule type" value="Genomic_DNA"/>
</dbReference>
<evidence type="ECO:0000313" key="8">
    <source>
        <dbReference type="Proteomes" id="UP000693946"/>
    </source>
</evidence>
<dbReference type="PROSITE" id="PS51257">
    <property type="entry name" value="PROKAR_LIPOPROTEIN"/>
    <property type="match status" value="1"/>
</dbReference>
<organism evidence="7 8">
    <name type="scientific">Solea senegalensis</name>
    <name type="common">Senegalese sole</name>
    <dbReference type="NCBI Taxonomy" id="28829"/>
    <lineage>
        <taxon>Eukaryota</taxon>
        <taxon>Metazoa</taxon>
        <taxon>Chordata</taxon>
        <taxon>Craniata</taxon>
        <taxon>Vertebrata</taxon>
        <taxon>Euteleostomi</taxon>
        <taxon>Actinopterygii</taxon>
        <taxon>Neopterygii</taxon>
        <taxon>Teleostei</taxon>
        <taxon>Neoteleostei</taxon>
        <taxon>Acanthomorphata</taxon>
        <taxon>Carangaria</taxon>
        <taxon>Pleuronectiformes</taxon>
        <taxon>Pleuronectoidei</taxon>
        <taxon>Soleidae</taxon>
        <taxon>Solea</taxon>
    </lineage>
</organism>
<evidence type="ECO:0000256" key="2">
    <source>
        <dbReference type="ARBA" id="ARBA00006840"/>
    </source>
</evidence>